<organism evidence="4 5">
    <name type="scientific">Neofusicoccum ribis</name>
    <dbReference type="NCBI Taxonomy" id="45134"/>
    <lineage>
        <taxon>Eukaryota</taxon>
        <taxon>Fungi</taxon>
        <taxon>Dikarya</taxon>
        <taxon>Ascomycota</taxon>
        <taxon>Pezizomycotina</taxon>
        <taxon>Dothideomycetes</taxon>
        <taxon>Dothideomycetes incertae sedis</taxon>
        <taxon>Botryosphaeriales</taxon>
        <taxon>Botryosphaeriaceae</taxon>
        <taxon>Neofusicoccum</taxon>
    </lineage>
</organism>
<dbReference type="Proteomes" id="UP001521116">
    <property type="component" value="Unassembled WGS sequence"/>
</dbReference>
<name>A0ABR3TFI6_9PEZI</name>
<evidence type="ECO:0000313" key="4">
    <source>
        <dbReference type="EMBL" id="KAL1638305.1"/>
    </source>
</evidence>
<dbReference type="PANTHER" id="PTHR31273">
    <property type="entry name" value="PHOSPHOKETOLASE-RELATED"/>
    <property type="match status" value="1"/>
</dbReference>
<dbReference type="InterPro" id="IPR009014">
    <property type="entry name" value="Transketo_C/PFOR_II"/>
</dbReference>
<dbReference type="InterPro" id="IPR005593">
    <property type="entry name" value="Xul5P/Fru6P_PKetolase"/>
</dbReference>
<dbReference type="EMBL" id="JAJVDC020000001">
    <property type="protein sequence ID" value="KAL1638305.1"/>
    <property type="molecule type" value="Genomic_DNA"/>
</dbReference>
<keyword evidence="5" id="KW-1185">Reference proteome</keyword>
<dbReference type="PANTHER" id="PTHR31273:SF1">
    <property type="entry name" value="PHOSPHOKETOLASE-RELATED"/>
    <property type="match status" value="1"/>
</dbReference>
<dbReference type="Pfam" id="PF09363">
    <property type="entry name" value="XFP_C"/>
    <property type="match status" value="1"/>
</dbReference>
<comment type="caution">
    <text evidence="4">The sequence shown here is derived from an EMBL/GenBank/DDBJ whole genome shotgun (WGS) entry which is preliminary data.</text>
</comment>
<dbReference type="Gene3D" id="3.40.50.920">
    <property type="match status" value="1"/>
</dbReference>
<keyword evidence="2" id="KW-0456">Lyase</keyword>
<proteinExistence type="inferred from homology"/>
<evidence type="ECO:0000313" key="5">
    <source>
        <dbReference type="Proteomes" id="UP001521116"/>
    </source>
</evidence>
<accession>A0ABR3TFI6</accession>
<comment type="similarity">
    <text evidence="1">Belongs to the XFP family.</text>
</comment>
<gene>
    <name evidence="4" type="ORF">SLS56_000113</name>
</gene>
<evidence type="ECO:0000256" key="2">
    <source>
        <dbReference type="ARBA" id="ARBA00023239"/>
    </source>
</evidence>
<dbReference type="InterPro" id="IPR018969">
    <property type="entry name" value="Xul5P/Fru6P_PKetolase_C"/>
</dbReference>
<reference evidence="4 5" key="1">
    <citation type="submission" date="2024-02" db="EMBL/GenBank/DDBJ databases">
        <title>De novo assembly and annotation of 12 fungi associated with fruit tree decline syndrome in Ontario, Canada.</title>
        <authorList>
            <person name="Sulman M."/>
            <person name="Ellouze W."/>
            <person name="Ilyukhin E."/>
        </authorList>
    </citation>
    <scope>NUCLEOTIDE SEQUENCE [LARGE SCALE GENOMIC DNA]</scope>
    <source>
        <strain evidence="4 5">M1-105</strain>
    </source>
</reference>
<evidence type="ECO:0000256" key="1">
    <source>
        <dbReference type="ARBA" id="ARBA00005623"/>
    </source>
</evidence>
<protein>
    <recommendedName>
        <fullName evidence="3">Xylulose 5-phosphate/Fructose 6-phosphate phosphoketolase C-terminal domain-containing protein</fullName>
    </recommendedName>
</protein>
<feature type="domain" description="Xylulose 5-phosphate/Fructose 6-phosphate phosphoketolase C-terminal" evidence="3">
    <location>
        <begin position="52"/>
        <end position="180"/>
    </location>
</feature>
<dbReference type="Gene3D" id="3.40.50.970">
    <property type="match status" value="1"/>
</dbReference>
<evidence type="ECO:0000259" key="3">
    <source>
        <dbReference type="Pfam" id="PF09363"/>
    </source>
</evidence>
<sequence>MENANLSFISAVLNLKPSTARVCLPPGANCFLTNLDYYLCSKNCINLMVSSKQSTPVFLNIEEAEAHRRAGAGISKFSSTDKGHNPDVVLRGIGAELTFQAVKAAELPKEVTPALRVRVFNVTDLMVLSLDSSHPHSFNSQVFNALFTADCPIHFNYHGYRNELAALLFGRPQIDRVTIET</sequence>